<evidence type="ECO:0000256" key="3">
    <source>
        <dbReference type="ARBA" id="ARBA00022475"/>
    </source>
</evidence>
<keyword evidence="10" id="KW-1185">Reference proteome</keyword>
<feature type="domain" description="Glycine transporter" evidence="8">
    <location>
        <begin position="2"/>
        <end position="59"/>
    </location>
</feature>
<accession>A0A848H6A6</accession>
<comment type="subcellular location">
    <subcellularLocation>
        <location evidence="1">Cell membrane</location>
        <topology evidence="1">Multi-pass membrane protein</topology>
    </subcellularLocation>
</comment>
<feature type="transmembrane region" description="Helical" evidence="7">
    <location>
        <begin position="72"/>
        <end position="91"/>
    </location>
</feature>
<evidence type="ECO:0000256" key="5">
    <source>
        <dbReference type="ARBA" id="ARBA00022989"/>
    </source>
</evidence>
<evidence type="ECO:0000313" key="10">
    <source>
        <dbReference type="Proteomes" id="UP000541185"/>
    </source>
</evidence>
<dbReference type="AlphaFoldDB" id="A0A848H6A6"/>
<keyword evidence="3" id="KW-1003">Cell membrane</keyword>
<evidence type="ECO:0000256" key="2">
    <source>
        <dbReference type="ARBA" id="ARBA00008193"/>
    </source>
</evidence>
<feature type="transmembrane region" description="Helical" evidence="7">
    <location>
        <begin position="153"/>
        <end position="169"/>
    </location>
</feature>
<evidence type="ECO:0000313" key="9">
    <source>
        <dbReference type="EMBL" id="NML43228.1"/>
    </source>
</evidence>
<feature type="transmembrane region" description="Helical" evidence="7">
    <location>
        <begin position="43"/>
        <end position="60"/>
    </location>
</feature>
<dbReference type="PANTHER" id="PTHR30506:SF3">
    <property type="entry name" value="UPF0126 INNER MEMBRANE PROTEIN YADS-RELATED"/>
    <property type="match status" value="1"/>
</dbReference>
<dbReference type="PANTHER" id="PTHR30506">
    <property type="entry name" value="INNER MEMBRANE PROTEIN"/>
    <property type="match status" value="1"/>
</dbReference>
<dbReference type="InterPro" id="IPR005115">
    <property type="entry name" value="Gly_transporter"/>
</dbReference>
<keyword evidence="6 7" id="KW-0472">Membrane</keyword>
<sequence>MAGVKHRLDLFGILVLSFAAANTGGITRDLLIGSVPPGAVSDWHYLGVSVLAGLATFFFPARIRREQGAVQLFDAAGLALFAVTGAAKALAHGLNPVMATLLGMLTGIGGGMARDVLLAQVPTVLRADLYAVAALAGAAVVVTASVLELPATPATVVGACLCFGLRMLAIKHGWQLPVAAAPADPPSGQDGPGT</sequence>
<name>A0A848H6A6_9BURK</name>
<dbReference type="EMBL" id="JABBFX010000001">
    <property type="protein sequence ID" value="NML43228.1"/>
    <property type="molecule type" value="Genomic_DNA"/>
</dbReference>
<dbReference type="Proteomes" id="UP000541185">
    <property type="component" value="Unassembled WGS sequence"/>
</dbReference>
<keyword evidence="5 7" id="KW-1133">Transmembrane helix</keyword>
<protein>
    <submittedName>
        <fullName evidence="9">Trimeric intracellular cation channel family protein</fullName>
    </submittedName>
</protein>
<evidence type="ECO:0000259" key="8">
    <source>
        <dbReference type="Pfam" id="PF03458"/>
    </source>
</evidence>
<evidence type="ECO:0000256" key="4">
    <source>
        <dbReference type="ARBA" id="ARBA00022692"/>
    </source>
</evidence>
<dbReference type="GO" id="GO:0005886">
    <property type="term" value="C:plasma membrane"/>
    <property type="evidence" value="ECO:0007669"/>
    <property type="project" value="UniProtKB-SubCell"/>
</dbReference>
<reference evidence="9 10" key="1">
    <citation type="submission" date="2020-04" db="EMBL/GenBank/DDBJ databases">
        <title>Ramlibacter sp. G-1-2-2 isolated from soil.</title>
        <authorList>
            <person name="Dahal R.H."/>
        </authorList>
    </citation>
    <scope>NUCLEOTIDE SEQUENCE [LARGE SCALE GENOMIC DNA]</scope>
    <source>
        <strain evidence="9 10">G-1-2-2</strain>
    </source>
</reference>
<keyword evidence="4 7" id="KW-0812">Transmembrane</keyword>
<feature type="domain" description="Glycine transporter" evidence="8">
    <location>
        <begin position="72"/>
        <end position="143"/>
    </location>
</feature>
<comment type="caution">
    <text evidence="9">The sequence shown here is derived from an EMBL/GenBank/DDBJ whole genome shotgun (WGS) entry which is preliminary data.</text>
</comment>
<evidence type="ECO:0000256" key="1">
    <source>
        <dbReference type="ARBA" id="ARBA00004651"/>
    </source>
</evidence>
<gene>
    <name evidence="9" type="ORF">HHL11_05665</name>
</gene>
<organism evidence="9 10">
    <name type="scientific">Ramlibacter agri</name>
    <dbReference type="NCBI Taxonomy" id="2728837"/>
    <lineage>
        <taxon>Bacteria</taxon>
        <taxon>Pseudomonadati</taxon>
        <taxon>Pseudomonadota</taxon>
        <taxon>Betaproteobacteria</taxon>
        <taxon>Burkholderiales</taxon>
        <taxon>Comamonadaceae</taxon>
        <taxon>Ramlibacter</taxon>
    </lineage>
</organism>
<evidence type="ECO:0000256" key="7">
    <source>
        <dbReference type="SAM" id="Phobius"/>
    </source>
</evidence>
<evidence type="ECO:0000256" key="6">
    <source>
        <dbReference type="ARBA" id="ARBA00023136"/>
    </source>
</evidence>
<feature type="transmembrane region" description="Helical" evidence="7">
    <location>
        <begin position="97"/>
        <end position="117"/>
    </location>
</feature>
<feature type="transmembrane region" description="Helical" evidence="7">
    <location>
        <begin position="129"/>
        <end position="147"/>
    </location>
</feature>
<dbReference type="Pfam" id="PF03458">
    <property type="entry name" value="Gly_transporter"/>
    <property type="match status" value="2"/>
</dbReference>
<proteinExistence type="inferred from homology"/>
<comment type="similarity">
    <text evidence="2">Belongs to the UPF0126 family.</text>
</comment>